<evidence type="ECO:0000313" key="2">
    <source>
        <dbReference type="EMBL" id="EAX82660.1"/>
    </source>
</evidence>
<dbReference type="EMBL" id="DS116513">
    <property type="protein sequence ID" value="EAX82660.1"/>
    <property type="molecule type" value="Genomic_DNA"/>
</dbReference>
<dbReference type="VEuPathDB" id="TrichDB:TVAG_448960"/>
<accession>A2EPX3</accession>
<feature type="coiled-coil region" evidence="1">
    <location>
        <begin position="62"/>
        <end position="89"/>
    </location>
</feature>
<evidence type="ECO:0000313" key="4">
    <source>
        <dbReference type="Proteomes" id="UP000001542"/>
    </source>
</evidence>
<dbReference type="RefSeq" id="XP_001295590.1">
    <property type="nucleotide sequence ID" value="XM_001295589.1"/>
</dbReference>
<keyword evidence="4" id="KW-1185">Reference proteome</keyword>
<gene>
    <name evidence="3" type="ORF">TVAG_337030</name>
    <name evidence="2" type="ORF">TVAG_448960</name>
</gene>
<evidence type="ECO:0000256" key="1">
    <source>
        <dbReference type="SAM" id="Coils"/>
    </source>
</evidence>
<keyword evidence="1" id="KW-0175">Coiled coil</keyword>
<reference evidence="3" key="2">
    <citation type="journal article" date="2007" name="Science">
        <title>Draft genome sequence of the sexually transmitted pathogen Trichomonas vaginalis.</title>
        <authorList>
            <person name="Carlton J.M."/>
            <person name="Hirt R.P."/>
            <person name="Silva J.C."/>
            <person name="Delcher A.L."/>
            <person name="Schatz M."/>
            <person name="Zhao Q."/>
            <person name="Wortman J.R."/>
            <person name="Bidwell S.L."/>
            <person name="Alsmark U.C.M."/>
            <person name="Besteiro S."/>
            <person name="Sicheritz-Ponten T."/>
            <person name="Noel C.J."/>
            <person name="Dacks J.B."/>
            <person name="Foster P.G."/>
            <person name="Simillion C."/>
            <person name="Van de Peer Y."/>
            <person name="Miranda-Saavedra D."/>
            <person name="Barton G.J."/>
            <person name="Westrop G.D."/>
            <person name="Mueller S."/>
            <person name="Dessi D."/>
            <person name="Fiori P.L."/>
            <person name="Ren Q."/>
            <person name="Paulsen I."/>
            <person name="Zhang H."/>
            <person name="Bastida-Corcuera F.D."/>
            <person name="Simoes-Barbosa A."/>
            <person name="Brown M.T."/>
            <person name="Hayes R.D."/>
            <person name="Mukherjee M."/>
            <person name="Okumura C.Y."/>
            <person name="Schneider R."/>
            <person name="Smith A.J."/>
            <person name="Vanacova S."/>
            <person name="Villalvazo M."/>
            <person name="Haas B.J."/>
            <person name="Pertea M."/>
            <person name="Feldblyum T.V."/>
            <person name="Utterback T.R."/>
            <person name="Shu C.L."/>
            <person name="Osoegawa K."/>
            <person name="de Jong P.J."/>
            <person name="Hrdy I."/>
            <person name="Horvathova L."/>
            <person name="Zubacova Z."/>
            <person name="Dolezal P."/>
            <person name="Malik S.B."/>
            <person name="Logsdon J.M. Jr."/>
            <person name="Henze K."/>
            <person name="Gupta A."/>
            <person name="Wang C.C."/>
            <person name="Dunne R.L."/>
            <person name="Upcroft J.A."/>
            <person name="Upcroft P."/>
            <person name="White O."/>
            <person name="Salzberg S.L."/>
            <person name="Tang P."/>
            <person name="Chiu C.-H."/>
            <person name="Lee Y.-S."/>
            <person name="Embley T.M."/>
            <person name="Coombs G.H."/>
            <person name="Mottram J.C."/>
            <person name="Tachezy J."/>
            <person name="Fraser-Liggett C.M."/>
            <person name="Johnson P.J."/>
        </authorList>
    </citation>
    <scope>NUCLEOTIDE SEQUENCE [LARGE SCALE GENOMIC DNA]</scope>
    <source>
        <strain evidence="3">G3</strain>
    </source>
</reference>
<sequence length="94" mass="10888">MKSIIAVLASPLIEMTNKVTEAMKQKFLVEYIKSGTIPEGFYIHTMKDGRVQFRKIKQPLDKEGILRKIKLHEDNIAELKKKLEELEKADDSEE</sequence>
<dbReference type="Proteomes" id="UP000001542">
    <property type="component" value="Unassembled WGS sequence"/>
</dbReference>
<dbReference type="EMBL" id="DS113452">
    <property type="protein sequence ID" value="EAY05311.1"/>
    <property type="molecule type" value="Genomic_DNA"/>
</dbReference>
<evidence type="ECO:0000313" key="3">
    <source>
        <dbReference type="EMBL" id="EAY05311.1"/>
    </source>
</evidence>
<reference evidence="3" key="1">
    <citation type="submission" date="2006-10" db="EMBL/GenBank/DDBJ databases">
        <authorList>
            <person name="Amadeo P."/>
            <person name="Zhao Q."/>
            <person name="Wortman J."/>
            <person name="Fraser-Liggett C."/>
            <person name="Carlton J."/>
        </authorList>
    </citation>
    <scope>NUCLEOTIDE SEQUENCE</scope>
    <source>
        <strain evidence="3">G3</strain>
    </source>
</reference>
<organism evidence="3 4">
    <name type="scientific">Trichomonas vaginalis (strain ATCC PRA-98 / G3)</name>
    <dbReference type="NCBI Taxonomy" id="412133"/>
    <lineage>
        <taxon>Eukaryota</taxon>
        <taxon>Metamonada</taxon>
        <taxon>Parabasalia</taxon>
        <taxon>Trichomonadida</taxon>
        <taxon>Trichomonadidae</taxon>
        <taxon>Trichomonas</taxon>
    </lineage>
</organism>
<dbReference type="VEuPathDB" id="TrichDB:TVAGG3_0359600"/>
<proteinExistence type="predicted"/>
<dbReference type="KEGG" id="tva:4740293"/>
<protein>
    <submittedName>
        <fullName evidence="3">Uncharacterized protein</fullName>
    </submittedName>
</protein>
<dbReference type="SMR" id="A2EPX3"/>
<name>A2EPX3_TRIV3</name>
<dbReference type="AlphaFoldDB" id="A2EPX3"/>